<gene>
    <name evidence="2" type="ordered locus">AciX9_4450</name>
</gene>
<keyword evidence="2" id="KW-0614">Plasmid</keyword>
<reference evidence="3" key="1">
    <citation type="submission" date="2011-01" db="EMBL/GenBank/DDBJ databases">
        <title>Complete sequence of plasmid3 of Acidobacterium sp. MP5ACTX9.</title>
        <authorList>
            <consortium name="US DOE Joint Genome Institute"/>
            <person name="Lucas S."/>
            <person name="Copeland A."/>
            <person name="Lapidus A."/>
            <person name="Cheng J.-F."/>
            <person name="Goodwin L."/>
            <person name="Pitluck S."/>
            <person name="Teshima H."/>
            <person name="Detter J.C."/>
            <person name="Han C."/>
            <person name="Tapia R."/>
            <person name="Land M."/>
            <person name="Hauser L."/>
            <person name="Kyrpides N."/>
            <person name="Ivanova N."/>
            <person name="Ovchinnikova G."/>
            <person name="Pagani I."/>
            <person name="Rawat S.R."/>
            <person name="Mannisto M."/>
            <person name="Haggblom M.M."/>
            <person name="Woyke T."/>
        </authorList>
    </citation>
    <scope>NUCLEOTIDE SEQUENCE [LARGE SCALE GENOMIC DNA]</scope>
    <source>
        <strain evidence="3">MP5ACTX9</strain>
        <plasmid evidence="3">Plasmid pACIX903</plasmid>
    </source>
</reference>
<dbReference type="KEGG" id="acm:AciX9_4450"/>
<dbReference type="AlphaFoldDB" id="E8X7G2"/>
<keyword evidence="1" id="KW-0472">Membrane</keyword>
<evidence type="ECO:0000256" key="1">
    <source>
        <dbReference type="SAM" id="Phobius"/>
    </source>
</evidence>
<accession>E8X7G2</accession>
<evidence type="ECO:0000313" key="2">
    <source>
        <dbReference type="EMBL" id="ADW71396.1"/>
    </source>
</evidence>
<keyword evidence="1" id="KW-0812">Transmembrane</keyword>
<protein>
    <submittedName>
        <fullName evidence="2">Uncharacterized protein</fullName>
    </submittedName>
</protein>
<feature type="transmembrane region" description="Helical" evidence="1">
    <location>
        <begin position="14"/>
        <end position="35"/>
    </location>
</feature>
<dbReference type="HOGENOM" id="CLU_2990345_0_0_0"/>
<evidence type="ECO:0000313" key="3">
    <source>
        <dbReference type="Proteomes" id="UP000000343"/>
    </source>
</evidence>
<name>E8X7G2_GRATM</name>
<sequence length="57" mass="6027">MPIVLLTIFLKGPAWLKACVLLALAGLVVVGGIVASTAIRNATERTGNHHAHPTRTR</sequence>
<keyword evidence="1" id="KW-1133">Transmembrane helix</keyword>
<dbReference type="RefSeq" id="WP_013573115.1">
    <property type="nucleotide sequence ID" value="NC_015058.1"/>
</dbReference>
<proteinExistence type="predicted"/>
<dbReference type="EMBL" id="CP002483">
    <property type="protein sequence ID" value="ADW71396.1"/>
    <property type="molecule type" value="Genomic_DNA"/>
</dbReference>
<dbReference type="Proteomes" id="UP000000343">
    <property type="component" value="Plasmid pACIX903"/>
</dbReference>
<geneLocation type="plasmid" evidence="2 3">
    <name>pACIX903</name>
</geneLocation>
<organism evidence="3">
    <name type="scientific">Granulicella tundricola (strain ATCC BAA-1859 / DSM 23138 / MP5ACTX9)</name>
    <dbReference type="NCBI Taxonomy" id="1198114"/>
    <lineage>
        <taxon>Bacteria</taxon>
        <taxon>Pseudomonadati</taxon>
        <taxon>Acidobacteriota</taxon>
        <taxon>Terriglobia</taxon>
        <taxon>Terriglobales</taxon>
        <taxon>Acidobacteriaceae</taxon>
        <taxon>Granulicella</taxon>
    </lineage>
</organism>
<keyword evidence="3" id="KW-1185">Reference proteome</keyword>